<protein>
    <submittedName>
        <fullName evidence="11">Fused D-ribose transporter subunits of ABC superfamily: ATP-binding components</fullName>
    </submittedName>
</protein>
<evidence type="ECO:0000256" key="5">
    <source>
        <dbReference type="ARBA" id="ARBA00022737"/>
    </source>
</evidence>
<evidence type="ECO:0000256" key="3">
    <source>
        <dbReference type="ARBA" id="ARBA00022475"/>
    </source>
</evidence>
<dbReference type="EMBL" id="FWDM01000040">
    <property type="protein sequence ID" value="SLM15781.1"/>
    <property type="molecule type" value="Genomic_DNA"/>
</dbReference>
<dbReference type="GO" id="GO:0005524">
    <property type="term" value="F:ATP binding"/>
    <property type="evidence" value="ECO:0007669"/>
    <property type="project" value="UniProtKB-KW"/>
</dbReference>
<feature type="domain" description="ABC transporter" evidence="10">
    <location>
        <begin position="253"/>
        <end position="496"/>
    </location>
</feature>
<dbReference type="CDD" id="cd03216">
    <property type="entry name" value="ABC_Carb_Monos_I"/>
    <property type="match status" value="1"/>
</dbReference>
<comment type="subcellular location">
    <subcellularLocation>
        <location evidence="1">Cell membrane</location>
        <topology evidence="1">Peripheral membrane protein</topology>
    </subcellularLocation>
</comment>
<dbReference type="CDD" id="cd03215">
    <property type="entry name" value="ABC_Carb_Monos_II"/>
    <property type="match status" value="1"/>
</dbReference>
<dbReference type="SUPFAM" id="SSF52540">
    <property type="entry name" value="P-loop containing nucleoside triphosphate hydrolases"/>
    <property type="match status" value="2"/>
</dbReference>
<dbReference type="InterPro" id="IPR027417">
    <property type="entry name" value="P-loop_NTPase"/>
</dbReference>
<organism evidence="11">
    <name type="scientific">uncultured spirochete</name>
    <dbReference type="NCBI Taxonomy" id="156406"/>
    <lineage>
        <taxon>Bacteria</taxon>
        <taxon>Pseudomonadati</taxon>
        <taxon>Spirochaetota</taxon>
        <taxon>Spirochaetia</taxon>
        <taxon>Spirochaetales</taxon>
        <taxon>environmental samples</taxon>
    </lineage>
</organism>
<keyword evidence="3" id="KW-1003">Cell membrane</keyword>
<proteinExistence type="predicted"/>
<dbReference type="InterPro" id="IPR017871">
    <property type="entry name" value="ABC_transporter-like_CS"/>
</dbReference>
<dbReference type="InterPro" id="IPR003593">
    <property type="entry name" value="AAA+_ATPase"/>
</dbReference>
<evidence type="ECO:0000256" key="2">
    <source>
        <dbReference type="ARBA" id="ARBA00022448"/>
    </source>
</evidence>
<dbReference type="Gene3D" id="3.40.50.300">
    <property type="entry name" value="P-loop containing nucleotide triphosphate hydrolases"/>
    <property type="match status" value="2"/>
</dbReference>
<keyword evidence="7 11" id="KW-0067">ATP-binding</keyword>
<evidence type="ECO:0000256" key="7">
    <source>
        <dbReference type="ARBA" id="ARBA00022840"/>
    </source>
</evidence>
<dbReference type="GO" id="GO:0016887">
    <property type="term" value="F:ATP hydrolysis activity"/>
    <property type="evidence" value="ECO:0007669"/>
    <property type="project" value="InterPro"/>
</dbReference>
<keyword evidence="2" id="KW-0813">Transport</keyword>
<dbReference type="PROSITE" id="PS00211">
    <property type="entry name" value="ABC_TRANSPORTER_1"/>
    <property type="match status" value="1"/>
</dbReference>
<accession>A0A3P3XMV9</accession>
<keyword evidence="6" id="KW-0547">Nucleotide-binding</keyword>
<dbReference type="Pfam" id="PF00005">
    <property type="entry name" value="ABC_tran"/>
    <property type="match status" value="2"/>
</dbReference>
<keyword evidence="4" id="KW-0762">Sugar transport</keyword>
<feature type="domain" description="ABC transporter" evidence="10">
    <location>
        <begin position="6"/>
        <end position="242"/>
    </location>
</feature>
<evidence type="ECO:0000259" key="10">
    <source>
        <dbReference type="PROSITE" id="PS50893"/>
    </source>
</evidence>
<evidence type="ECO:0000313" key="11">
    <source>
        <dbReference type="EMBL" id="SLM15781.1"/>
    </source>
</evidence>
<dbReference type="GO" id="GO:0005886">
    <property type="term" value="C:plasma membrane"/>
    <property type="evidence" value="ECO:0007669"/>
    <property type="project" value="UniProtKB-SubCell"/>
</dbReference>
<keyword evidence="8" id="KW-1278">Translocase</keyword>
<name>A0A3P3XMV9_9SPIR</name>
<dbReference type="PANTHER" id="PTHR43790">
    <property type="entry name" value="CARBOHYDRATE TRANSPORT ATP-BINDING PROTEIN MG119-RELATED"/>
    <property type="match status" value="1"/>
</dbReference>
<dbReference type="AlphaFoldDB" id="A0A3P3XMV9"/>
<dbReference type="SMART" id="SM00382">
    <property type="entry name" value="AAA"/>
    <property type="match status" value="2"/>
</dbReference>
<keyword evidence="5" id="KW-0677">Repeat</keyword>
<evidence type="ECO:0000256" key="4">
    <source>
        <dbReference type="ARBA" id="ARBA00022597"/>
    </source>
</evidence>
<dbReference type="PROSITE" id="PS50893">
    <property type="entry name" value="ABC_TRANSPORTER_2"/>
    <property type="match status" value="2"/>
</dbReference>
<dbReference type="InterPro" id="IPR050107">
    <property type="entry name" value="ABC_carbohydrate_import_ATPase"/>
</dbReference>
<sequence>MDDIVLSMKGISKSFPGVQALKSVDFDLKKGEVHALVGENGAGKSTLMKILSGLYRADEGEIWLKGKKITTRGIKAMINAGVSVIYQELNLIRQLSVAENIFIGREPMLPGGFIDWKKMYSDVHTLLKPFNVDINPRTKVYMLSPAYQQVVEIAKALSLKSDILVMDEPTAPLTGNEVDKLFEIIHNLKKSEVSIIYISHRLEEIPKVAERVTILRDGEKILTKPLAELTTAEIIKHMVGRTLTEQYPKISIPIGEEVLRIEGLSKKGYCTDVSFSVRKGEIVGFTGLVGAGRTEIMQTIYGRMKKDAGRIYIDGKEEHIRGVCDAVRKGIGLIPEERKHQGLVLGLSVQDNATMTILDKESVFGFLKQKKLSALVGKMIETMNIKTPSARQLVRYLSGGNQQKVILAKWFLHNCKVYIFDEPTRGIDVGAKVEIYKLMQNLAKDGAGVVMVSSELPEVLNMSDRIEVVFGGRIVKEFRRDEADSETVMEYALGLRENASQQTPLEAGAES</sequence>
<reference evidence="11" key="1">
    <citation type="submission" date="2017-02" db="EMBL/GenBank/DDBJ databases">
        <authorList>
            <person name="Regsiter A."/>
            <person name="William W."/>
        </authorList>
    </citation>
    <scope>NUCLEOTIDE SEQUENCE</scope>
    <source>
        <strain evidence="11">Bib</strain>
    </source>
</reference>
<evidence type="ECO:0000256" key="8">
    <source>
        <dbReference type="ARBA" id="ARBA00022967"/>
    </source>
</evidence>
<dbReference type="FunFam" id="3.40.50.300:FF:000127">
    <property type="entry name" value="Ribose import ATP-binding protein RbsA"/>
    <property type="match status" value="1"/>
</dbReference>
<evidence type="ECO:0000256" key="9">
    <source>
        <dbReference type="ARBA" id="ARBA00023136"/>
    </source>
</evidence>
<evidence type="ECO:0000256" key="1">
    <source>
        <dbReference type="ARBA" id="ARBA00004202"/>
    </source>
</evidence>
<gene>
    <name evidence="11" type="primary">rbsA</name>
    <name evidence="11" type="ORF">SPIROBIBN47_80015</name>
</gene>
<dbReference type="PANTHER" id="PTHR43790:SF9">
    <property type="entry name" value="GALACTOFURANOSE TRANSPORTER ATP-BINDING PROTEIN YTFR"/>
    <property type="match status" value="1"/>
</dbReference>
<dbReference type="InterPro" id="IPR003439">
    <property type="entry name" value="ABC_transporter-like_ATP-bd"/>
</dbReference>
<keyword evidence="9" id="KW-0472">Membrane</keyword>
<evidence type="ECO:0000256" key="6">
    <source>
        <dbReference type="ARBA" id="ARBA00022741"/>
    </source>
</evidence>